<proteinExistence type="predicted"/>
<protein>
    <submittedName>
        <fullName evidence="1">Uncharacterized protein</fullName>
    </submittedName>
</protein>
<organism evidence="1 2">
    <name type="scientific">Trichonephila clavipes</name>
    <name type="common">Golden silk orbweaver</name>
    <name type="synonym">Nephila clavipes</name>
    <dbReference type="NCBI Taxonomy" id="2585209"/>
    <lineage>
        <taxon>Eukaryota</taxon>
        <taxon>Metazoa</taxon>
        <taxon>Ecdysozoa</taxon>
        <taxon>Arthropoda</taxon>
        <taxon>Chelicerata</taxon>
        <taxon>Arachnida</taxon>
        <taxon>Araneae</taxon>
        <taxon>Araneomorphae</taxon>
        <taxon>Entelegynae</taxon>
        <taxon>Araneoidea</taxon>
        <taxon>Nephilidae</taxon>
        <taxon>Trichonephila</taxon>
    </lineage>
</organism>
<dbReference type="Proteomes" id="UP000887159">
    <property type="component" value="Unassembled WGS sequence"/>
</dbReference>
<reference evidence="1" key="1">
    <citation type="submission" date="2020-08" db="EMBL/GenBank/DDBJ databases">
        <title>Multicomponent nature underlies the extraordinary mechanical properties of spider dragline silk.</title>
        <authorList>
            <person name="Kono N."/>
            <person name="Nakamura H."/>
            <person name="Mori M."/>
            <person name="Yoshida Y."/>
            <person name="Ohtoshi R."/>
            <person name="Malay A.D."/>
            <person name="Moran D.A.P."/>
            <person name="Tomita M."/>
            <person name="Numata K."/>
            <person name="Arakawa K."/>
        </authorList>
    </citation>
    <scope>NUCLEOTIDE SEQUENCE</scope>
</reference>
<sequence length="97" mass="11216">MDVCKCVIPLRHWSTLNRRRLSSSLVWLVKGEEMWKALYDPKGSLPLNWGGTEQNRTFTMMFKAKTNDRHEILTLSPDEFRRPGCDFISKVALATTS</sequence>
<gene>
    <name evidence="1" type="ORF">TNCV_2420771</name>
</gene>
<comment type="caution">
    <text evidence="1">The sequence shown here is derived from an EMBL/GenBank/DDBJ whole genome shotgun (WGS) entry which is preliminary data.</text>
</comment>
<keyword evidence="2" id="KW-1185">Reference proteome</keyword>
<evidence type="ECO:0000313" key="2">
    <source>
        <dbReference type="Proteomes" id="UP000887159"/>
    </source>
</evidence>
<name>A0A8X6V0B0_TRICX</name>
<evidence type="ECO:0000313" key="1">
    <source>
        <dbReference type="EMBL" id="GFX90093.1"/>
    </source>
</evidence>
<accession>A0A8X6V0B0</accession>
<dbReference type="EMBL" id="BMAU01021088">
    <property type="protein sequence ID" value="GFX90093.1"/>
    <property type="molecule type" value="Genomic_DNA"/>
</dbReference>
<dbReference type="AlphaFoldDB" id="A0A8X6V0B0"/>